<keyword evidence="6 9" id="KW-0067">ATP-binding</keyword>
<dbReference type="CDD" id="cd07852">
    <property type="entry name" value="STKc_MAPK15-like"/>
    <property type="match status" value="1"/>
</dbReference>
<dbReference type="PROSITE" id="PS01351">
    <property type="entry name" value="MAPK"/>
    <property type="match status" value="1"/>
</dbReference>
<gene>
    <name evidence="15" type="ORF">PLBR_LOCUS9107</name>
</gene>
<evidence type="ECO:0000256" key="6">
    <source>
        <dbReference type="ARBA" id="ARBA00022840"/>
    </source>
</evidence>
<comment type="activity regulation">
    <text evidence="11">Activated by threonine and tyrosine phosphorylation.</text>
</comment>
<dbReference type="InterPro" id="IPR011009">
    <property type="entry name" value="Kinase-like_dom_sf"/>
</dbReference>
<evidence type="ECO:0000256" key="2">
    <source>
        <dbReference type="ARBA" id="ARBA00022527"/>
    </source>
</evidence>
<dbReference type="PROSITE" id="PS00108">
    <property type="entry name" value="PROTEIN_KINASE_ST"/>
    <property type="match status" value="1"/>
</dbReference>
<evidence type="ECO:0000256" key="12">
    <source>
        <dbReference type="SAM" id="MobiDB-lite"/>
    </source>
</evidence>
<proteinExistence type="inferred from homology"/>
<dbReference type="Gene3D" id="1.10.510.10">
    <property type="entry name" value="Transferase(Phosphotransferase) domain 1"/>
    <property type="match status" value="1"/>
</dbReference>
<keyword evidence="11" id="KW-0460">Magnesium</keyword>
<keyword evidence="13" id="KW-0732">Signal</keyword>
<name>A0A3P3YNU2_PLABS</name>
<reference evidence="15 16" key="1">
    <citation type="submission" date="2018-03" db="EMBL/GenBank/DDBJ databases">
        <authorList>
            <person name="Fogelqvist J."/>
        </authorList>
    </citation>
    <scope>NUCLEOTIDE SEQUENCE [LARGE SCALE GENOMIC DNA]</scope>
</reference>
<evidence type="ECO:0000256" key="9">
    <source>
        <dbReference type="PROSITE-ProRule" id="PRU10141"/>
    </source>
</evidence>
<dbReference type="GO" id="GO:0005524">
    <property type="term" value="F:ATP binding"/>
    <property type="evidence" value="ECO:0007669"/>
    <property type="project" value="UniProtKB-UniRule"/>
</dbReference>
<keyword evidence="3 11" id="KW-0808">Transferase</keyword>
<dbReference type="SUPFAM" id="SSF56112">
    <property type="entry name" value="Protein kinase-like (PK-like)"/>
    <property type="match status" value="1"/>
</dbReference>
<dbReference type="PROSITE" id="PS50011">
    <property type="entry name" value="PROTEIN_KINASE_DOM"/>
    <property type="match status" value="1"/>
</dbReference>
<dbReference type="Gene3D" id="3.30.200.20">
    <property type="entry name" value="Phosphorylase Kinase, domain 1"/>
    <property type="match status" value="1"/>
</dbReference>
<feature type="binding site" evidence="9">
    <location>
        <position position="118"/>
    </location>
    <ligand>
        <name>ATP</name>
        <dbReference type="ChEBI" id="CHEBI:30616"/>
    </ligand>
</feature>
<protein>
    <recommendedName>
        <fullName evidence="1 11">Mitogen-activated protein kinase</fullName>
        <ecNumber evidence="1 11">2.7.11.24</ecNumber>
    </recommendedName>
</protein>
<evidence type="ECO:0000256" key="3">
    <source>
        <dbReference type="ARBA" id="ARBA00022679"/>
    </source>
</evidence>
<dbReference type="InterPro" id="IPR050117">
    <property type="entry name" value="MAPK"/>
</dbReference>
<feature type="chain" id="PRO_5018201626" description="Mitogen-activated protein kinase" evidence="13">
    <location>
        <begin position="24"/>
        <end position="468"/>
    </location>
</feature>
<dbReference type="PROSITE" id="PS00107">
    <property type="entry name" value="PROTEIN_KINASE_ATP"/>
    <property type="match status" value="1"/>
</dbReference>
<comment type="cofactor">
    <cofactor evidence="11">
        <name>Mg(2+)</name>
        <dbReference type="ChEBI" id="CHEBI:18420"/>
    </cofactor>
</comment>
<evidence type="ECO:0000256" key="4">
    <source>
        <dbReference type="ARBA" id="ARBA00022741"/>
    </source>
</evidence>
<feature type="signal peptide" evidence="13">
    <location>
        <begin position="1"/>
        <end position="23"/>
    </location>
</feature>
<dbReference type="EC" id="2.7.11.24" evidence="1 11"/>
<dbReference type="InterPro" id="IPR000719">
    <property type="entry name" value="Prot_kinase_dom"/>
</dbReference>
<evidence type="ECO:0000259" key="14">
    <source>
        <dbReference type="PROSITE" id="PS50011"/>
    </source>
</evidence>
<evidence type="ECO:0000313" key="15">
    <source>
        <dbReference type="EMBL" id="SPR01892.1"/>
    </source>
</evidence>
<sequence>MNHAGTADTYLAFLLVSVRTGLALDISLAGLGGCPADLPRRRIRYRPPTMRLHDENDVGVVAGAGRRSAPRPVIVMGEHIDAHVLRKYQTIEKIGKGAYGIVWKAIDRRSRKTMAVKKIFDAFRNATDAQRTFREIMYLQELGEHPNIIRMTDVMKAENDLDIYVVFEFLDLDLHAVIKANILEEVHKKYIIYQSLKALKYLHSGELLHRDMKPSNILINSECHVKLCDFGLARSVSSISNDGPHVLTEYVATRWYRAPEILLGSNYYTKGVDMWSIGCILAEMLGGKPLFPGSSTLNQLERIIQVIGMPSQDDLDAIGSEFAQTMLETMNVPQERTKWEDLFPGANPLALDLIDRLLQFNPNKRLSARQAIMHPYLGEFQGSEDEMTLDRVIAIKIDDNRKYTVADYRGSLYDAIRARKKELVNAKRVVKRRPRLAKTPTPSSYVRKKPSSSSSSSAPNVKPRAAAK</sequence>
<dbReference type="Pfam" id="PF00069">
    <property type="entry name" value="Pkinase"/>
    <property type="match status" value="1"/>
</dbReference>
<evidence type="ECO:0000256" key="1">
    <source>
        <dbReference type="ARBA" id="ARBA00012411"/>
    </source>
</evidence>
<evidence type="ECO:0000256" key="10">
    <source>
        <dbReference type="RuleBase" id="RU000304"/>
    </source>
</evidence>
<keyword evidence="5 11" id="KW-0418">Kinase</keyword>
<dbReference type="InterPro" id="IPR003527">
    <property type="entry name" value="MAP_kinase_CS"/>
</dbReference>
<comment type="catalytic activity">
    <reaction evidence="8">
        <text>L-seryl-[protein] + ATP = O-phospho-L-seryl-[protein] + ADP + H(+)</text>
        <dbReference type="Rhea" id="RHEA:17989"/>
        <dbReference type="Rhea" id="RHEA-COMP:9863"/>
        <dbReference type="Rhea" id="RHEA-COMP:11604"/>
        <dbReference type="ChEBI" id="CHEBI:15378"/>
        <dbReference type="ChEBI" id="CHEBI:29999"/>
        <dbReference type="ChEBI" id="CHEBI:30616"/>
        <dbReference type="ChEBI" id="CHEBI:83421"/>
        <dbReference type="ChEBI" id="CHEBI:456216"/>
        <dbReference type="EC" id="2.7.11.24"/>
    </reaction>
</comment>
<evidence type="ECO:0000256" key="5">
    <source>
        <dbReference type="ARBA" id="ARBA00022777"/>
    </source>
</evidence>
<keyword evidence="4 9" id="KW-0547">Nucleotide-binding</keyword>
<evidence type="ECO:0000256" key="11">
    <source>
        <dbReference type="RuleBase" id="RU361165"/>
    </source>
</evidence>
<dbReference type="GO" id="GO:0106310">
    <property type="term" value="F:protein serine kinase activity"/>
    <property type="evidence" value="ECO:0007669"/>
    <property type="project" value="RHEA"/>
</dbReference>
<dbReference type="AlphaFoldDB" id="A0A3P3YNU2"/>
<keyword evidence="15" id="KW-0496">Mitochondrion</keyword>
<evidence type="ECO:0000256" key="13">
    <source>
        <dbReference type="SAM" id="SignalP"/>
    </source>
</evidence>
<dbReference type="PANTHER" id="PTHR24055">
    <property type="entry name" value="MITOGEN-ACTIVATED PROTEIN KINASE"/>
    <property type="match status" value="1"/>
</dbReference>
<comment type="catalytic activity">
    <reaction evidence="7 11">
        <text>L-threonyl-[protein] + ATP = O-phospho-L-threonyl-[protein] + ADP + H(+)</text>
        <dbReference type="Rhea" id="RHEA:46608"/>
        <dbReference type="Rhea" id="RHEA-COMP:11060"/>
        <dbReference type="Rhea" id="RHEA-COMP:11605"/>
        <dbReference type="ChEBI" id="CHEBI:15378"/>
        <dbReference type="ChEBI" id="CHEBI:30013"/>
        <dbReference type="ChEBI" id="CHEBI:30616"/>
        <dbReference type="ChEBI" id="CHEBI:61977"/>
        <dbReference type="ChEBI" id="CHEBI:456216"/>
        <dbReference type="EC" id="2.7.11.24"/>
    </reaction>
</comment>
<dbReference type="FunFam" id="3.30.200.20:FF:000166">
    <property type="entry name" value="Mitogen-activated protein kinase"/>
    <property type="match status" value="1"/>
</dbReference>
<organism evidence="15 16">
    <name type="scientific">Plasmodiophora brassicae</name>
    <name type="common">Clubroot disease agent</name>
    <dbReference type="NCBI Taxonomy" id="37360"/>
    <lineage>
        <taxon>Eukaryota</taxon>
        <taxon>Sar</taxon>
        <taxon>Rhizaria</taxon>
        <taxon>Endomyxa</taxon>
        <taxon>Phytomyxea</taxon>
        <taxon>Plasmodiophorida</taxon>
        <taxon>Plasmodiophoridae</taxon>
        <taxon>Plasmodiophora</taxon>
    </lineage>
</organism>
<dbReference type="SMART" id="SM00220">
    <property type="entry name" value="S_TKc"/>
    <property type="match status" value="1"/>
</dbReference>
<dbReference type="EMBL" id="OVEO01000019">
    <property type="protein sequence ID" value="SPR01892.1"/>
    <property type="molecule type" value="Genomic_DNA"/>
</dbReference>
<geneLocation type="mitochondrion" evidence="15"/>
<dbReference type="Proteomes" id="UP000290189">
    <property type="component" value="Unassembled WGS sequence"/>
</dbReference>
<evidence type="ECO:0000256" key="8">
    <source>
        <dbReference type="ARBA" id="ARBA00048312"/>
    </source>
</evidence>
<evidence type="ECO:0000256" key="7">
    <source>
        <dbReference type="ARBA" id="ARBA00047592"/>
    </source>
</evidence>
<comment type="similarity">
    <text evidence="11">Belongs to the protein kinase superfamily. Ser/Thr protein kinase family. MAP kinase subfamily.</text>
</comment>
<dbReference type="InterPro" id="IPR008271">
    <property type="entry name" value="Ser/Thr_kinase_AS"/>
</dbReference>
<evidence type="ECO:0000313" key="16">
    <source>
        <dbReference type="Proteomes" id="UP000290189"/>
    </source>
</evidence>
<dbReference type="InterPro" id="IPR017441">
    <property type="entry name" value="Protein_kinase_ATP_BS"/>
</dbReference>
<accession>A0A3P3YNU2</accession>
<keyword evidence="2 10" id="KW-0723">Serine/threonine-protein kinase</keyword>
<feature type="region of interest" description="Disordered" evidence="12">
    <location>
        <begin position="430"/>
        <end position="468"/>
    </location>
</feature>
<dbReference type="FunFam" id="1.10.510.10:FF:000238">
    <property type="entry name" value="Mitogen-activated protein kinase"/>
    <property type="match status" value="1"/>
</dbReference>
<dbReference type="GO" id="GO:0004707">
    <property type="term" value="F:MAP kinase activity"/>
    <property type="evidence" value="ECO:0007669"/>
    <property type="project" value="UniProtKB-EC"/>
</dbReference>
<feature type="domain" description="Protein kinase" evidence="14">
    <location>
        <begin position="88"/>
        <end position="377"/>
    </location>
</feature>